<dbReference type="AlphaFoldDB" id="A0A381QRB0"/>
<accession>A0A381QRB0</accession>
<gene>
    <name evidence="1" type="ORF">METZ01_LOCUS34122</name>
</gene>
<proteinExistence type="predicted"/>
<evidence type="ECO:0000313" key="1">
    <source>
        <dbReference type="EMBL" id="SUZ81268.1"/>
    </source>
</evidence>
<organism evidence="1">
    <name type="scientific">marine metagenome</name>
    <dbReference type="NCBI Taxonomy" id="408172"/>
    <lineage>
        <taxon>unclassified sequences</taxon>
        <taxon>metagenomes</taxon>
        <taxon>ecological metagenomes</taxon>
    </lineage>
</organism>
<protein>
    <submittedName>
        <fullName evidence="1">Uncharacterized protein</fullName>
    </submittedName>
</protein>
<name>A0A381QRB0_9ZZZZ</name>
<reference evidence="1" key="1">
    <citation type="submission" date="2018-05" db="EMBL/GenBank/DDBJ databases">
        <authorList>
            <person name="Lanie J.A."/>
            <person name="Ng W.-L."/>
            <person name="Kazmierczak K.M."/>
            <person name="Andrzejewski T.M."/>
            <person name="Davidsen T.M."/>
            <person name="Wayne K.J."/>
            <person name="Tettelin H."/>
            <person name="Glass J.I."/>
            <person name="Rusch D."/>
            <person name="Podicherti R."/>
            <person name="Tsui H.-C.T."/>
            <person name="Winkler M.E."/>
        </authorList>
    </citation>
    <scope>NUCLEOTIDE SEQUENCE</scope>
</reference>
<sequence length="33" mass="3628">MDGFQAVGKNIPGGTVFVYQKNSDAQIHFASNW</sequence>
<dbReference type="EMBL" id="UINC01001460">
    <property type="protein sequence ID" value="SUZ81268.1"/>
    <property type="molecule type" value="Genomic_DNA"/>
</dbReference>